<dbReference type="SUPFAM" id="SSF116734">
    <property type="entry name" value="DNA methylase specificity domain"/>
    <property type="match status" value="1"/>
</dbReference>
<dbReference type="AlphaFoldDB" id="A0A943HS50"/>
<keyword evidence="1" id="KW-0255">Endonuclease</keyword>
<keyword evidence="1" id="KW-0378">Hydrolase</keyword>
<proteinExistence type="predicted"/>
<dbReference type="Proteomes" id="UP000782901">
    <property type="component" value="Unassembled WGS sequence"/>
</dbReference>
<protein>
    <submittedName>
        <fullName evidence="1">Restriction endonuclease subunit S</fullName>
    </submittedName>
</protein>
<dbReference type="GO" id="GO:0004519">
    <property type="term" value="F:endonuclease activity"/>
    <property type="evidence" value="ECO:0007669"/>
    <property type="project" value="UniProtKB-KW"/>
</dbReference>
<dbReference type="EMBL" id="JAGZEE010000045">
    <property type="protein sequence ID" value="MBS5413258.1"/>
    <property type="molecule type" value="Genomic_DNA"/>
</dbReference>
<evidence type="ECO:0000313" key="1">
    <source>
        <dbReference type="EMBL" id="MBS5413258.1"/>
    </source>
</evidence>
<organism evidence="1 2">
    <name type="scientific">Bacteroides thetaiotaomicron</name>
    <dbReference type="NCBI Taxonomy" id="818"/>
    <lineage>
        <taxon>Bacteria</taxon>
        <taxon>Pseudomonadati</taxon>
        <taxon>Bacteroidota</taxon>
        <taxon>Bacteroidia</taxon>
        <taxon>Bacteroidales</taxon>
        <taxon>Bacteroidaceae</taxon>
        <taxon>Bacteroides</taxon>
    </lineage>
</organism>
<reference evidence="1" key="1">
    <citation type="submission" date="2021-02" db="EMBL/GenBank/DDBJ databases">
        <title>Infant gut strain persistence is associated with maternal origin, phylogeny, and functional potential including surface adhesion and iron acquisition.</title>
        <authorList>
            <person name="Lou Y.C."/>
        </authorList>
    </citation>
    <scope>NUCLEOTIDE SEQUENCE</scope>
    <source>
        <strain evidence="1">L3_082_243G1_dasL3_082_243G1_maxbin2.maxbin.015s ta_sub</strain>
    </source>
</reference>
<feature type="non-terminal residue" evidence="1">
    <location>
        <position position="1"/>
    </location>
</feature>
<evidence type="ECO:0000313" key="2">
    <source>
        <dbReference type="Proteomes" id="UP000782901"/>
    </source>
</evidence>
<keyword evidence="1" id="KW-0540">Nuclease</keyword>
<gene>
    <name evidence="1" type="ORF">KHY35_21535</name>
</gene>
<accession>A0A943HS50</accession>
<sequence>LPIVIPAKEVISAFDKICSPMFDRQMLLGEEIDSLIKQRDELLPLLMNGQVSVNSDLSVYKEKRRGKIPSLTQNQVSDIQIFHC</sequence>
<name>A0A943HS50_BACT4</name>
<comment type="caution">
    <text evidence="1">The sequence shown here is derived from an EMBL/GenBank/DDBJ whole genome shotgun (WGS) entry which is preliminary data.</text>
</comment>